<dbReference type="RefSeq" id="WP_015098472.1">
    <property type="nucleotide sequence ID" value="NC_019673.1"/>
</dbReference>
<dbReference type="HOGENOM" id="CLU_2719911_0_0_11"/>
<evidence type="ECO:0000313" key="2">
    <source>
        <dbReference type="EMBL" id="CCH28359.1"/>
    </source>
</evidence>
<feature type="region of interest" description="Disordered" evidence="1">
    <location>
        <begin position="52"/>
        <end position="72"/>
    </location>
</feature>
<protein>
    <submittedName>
        <fullName evidence="2">Uncharacterized protein</fullName>
    </submittedName>
</protein>
<dbReference type="Proteomes" id="UP000006281">
    <property type="component" value="Chromosome"/>
</dbReference>
<feature type="region of interest" description="Disordered" evidence="1">
    <location>
        <begin position="1"/>
        <end position="25"/>
    </location>
</feature>
<dbReference type="BioCyc" id="SESP1179773:BN6_RS05095-MONOMER"/>
<sequence>MARGPDGRSTGAALNAKNNSSRQDALNGSAAVAGFLTTGRTEAAQHIPAIVGSGYERRSPDAWASPDAPVPA</sequence>
<evidence type="ECO:0000313" key="3">
    <source>
        <dbReference type="Proteomes" id="UP000006281"/>
    </source>
</evidence>
<accession>K0JU70</accession>
<dbReference type="AlphaFoldDB" id="K0JU70"/>
<keyword evidence="3" id="KW-1185">Reference proteome</keyword>
<proteinExistence type="predicted"/>
<reference evidence="2 3" key="1">
    <citation type="journal article" date="2012" name="BMC Genomics">
        <title>Complete genome sequence of Saccharothrix espanaensis DSM 44229T and comparison to the other completely sequenced Pseudonocardiaceae.</title>
        <authorList>
            <person name="Strobel T."/>
            <person name="Al-Dilaimi A."/>
            <person name="Blom J."/>
            <person name="Gessner A."/>
            <person name="Kalinowski J."/>
            <person name="Luzhetska M."/>
            <person name="Puhler A."/>
            <person name="Szczepanowski R."/>
            <person name="Bechthold A."/>
            <person name="Ruckert C."/>
        </authorList>
    </citation>
    <scope>NUCLEOTIDE SEQUENCE [LARGE SCALE GENOMIC DNA]</scope>
    <source>
        <strain evidence="3">ATCC 51144 / DSM 44229 / JCM 9112 / NBRC 15066 / NRRL 15764</strain>
    </source>
</reference>
<evidence type="ECO:0000256" key="1">
    <source>
        <dbReference type="SAM" id="MobiDB-lite"/>
    </source>
</evidence>
<gene>
    <name evidence="2" type="ordered locus">BN6_10310</name>
</gene>
<feature type="compositionally biased region" description="Polar residues" evidence="1">
    <location>
        <begin position="16"/>
        <end position="25"/>
    </location>
</feature>
<dbReference type="PATRIC" id="fig|1179773.3.peg.1033"/>
<organism evidence="2 3">
    <name type="scientific">Saccharothrix espanaensis (strain ATCC 51144 / DSM 44229 / JCM 9112 / NBRC 15066 / NRRL 15764)</name>
    <dbReference type="NCBI Taxonomy" id="1179773"/>
    <lineage>
        <taxon>Bacteria</taxon>
        <taxon>Bacillati</taxon>
        <taxon>Actinomycetota</taxon>
        <taxon>Actinomycetes</taxon>
        <taxon>Pseudonocardiales</taxon>
        <taxon>Pseudonocardiaceae</taxon>
        <taxon>Saccharothrix</taxon>
    </lineage>
</organism>
<dbReference type="EMBL" id="HE804045">
    <property type="protein sequence ID" value="CCH28359.1"/>
    <property type="molecule type" value="Genomic_DNA"/>
</dbReference>
<dbReference type="STRING" id="1179773.BN6_10310"/>
<name>K0JU70_SACES</name>
<dbReference type="KEGG" id="sesp:BN6_10310"/>